<dbReference type="InterPro" id="IPR012337">
    <property type="entry name" value="RNaseH-like_sf"/>
</dbReference>
<dbReference type="InterPro" id="IPR003509">
    <property type="entry name" value="UPF0102_YraN-like"/>
</dbReference>
<accession>A0A9D1F6C1</accession>
<dbReference type="SUPFAM" id="SSF53098">
    <property type="entry name" value="Ribonuclease H-like"/>
    <property type="match status" value="1"/>
</dbReference>
<evidence type="ECO:0000256" key="17">
    <source>
        <dbReference type="SAM" id="Coils"/>
    </source>
</evidence>
<dbReference type="GO" id="GO:0004523">
    <property type="term" value="F:RNA-DNA hybrid ribonuclease activity"/>
    <property type="evidence" value="ECO:0007669"/>
    <property type="project" value="UniProtKB-UniRule"/>
</dbReference>
<feature type="binding site" evidence="14 15">
    <location>
        <position position="76"/>
    </location>
    <ligand>
        <name>a divalent metal cation</name>
        <dbReference type="ChEBI" id="CHEBI:60240"/>
    </ligand>
</feature>
<evidence type="ECO:0000313" key="20">
    <source>
        <dbReference type="Proteomes" id="UP000823927"/>
    </source>
</evidence>
<evidence type="ECO:0000256" key="1">
    <source>
        <dbReference type="ARBA" id="ARBA00000077"/>
    </source>
</evidence>
<evidence type="ECO:0000256" key="13">
    <source>
        <dbReference type="HAMAP-Rule" id="MF_00048"/>
    </source>
</evidence>
<keyword evidence="10 14" id="KW-0255">Endonuclease</keyword>
<evidence type="ECO:0000313" key="19">
    <source>
        <dbReference type="EMBL" id="HIS48081.1"/>
    </source>
</evidence>
<dbReference type="InterPro" id="IPR011856">
    <property type="entry name" value="tRNA_endonuc-like_dom_sf"/>
</dbReference>
<feature type="binding site" evidence="14 15">
    <location>
        <position position="77"/>
    </location>
    <ligand>
        <name>a divalent metal cation</name>
        <dbReference type="ChEBI" id="CHEBI:60240"/>
    </ligand>
</feature>
<dbReference type="GO" id="GO:0032299">
    <property type="term" value="C:ribonuclease H2 complex"/>
    <property type="evidence" value="ECO:0007669"/>
    <property type="project" value="TreeGrafter"/>
</dbReference>
<keyword evidence="9 14" id="KW-0479">Metal-binding</keyword>
<dbReference type="GO" id="GO:0005737">
    <property type="term" value="C:cytoplasm"/>
    <property type="evidence" value="ECO:0007669"/>
    <property type="project" value="UniProtKB-SubCell"/>
</dbReference>
<feature type="binding site" evidence="14 15">
    <location>
        <position position="168"/>
    </location>
    <ligand>
        <name>a divalent metal cation</name>
        <dbReference type="ChEBI" id="CHEBI:60240"/>
    </ligand>
</feature>
<dbReference type="PANTHER" id="PTHR10954:SF18">
    <property type="entry name" value="RIBONUCLEASE HII"/>
    <property type="match status" value="1"/>
</dbReference>
<keyword evidence="17" id="KW-0175">Coiled coil</keyword>
<reference evidence="19" key="2">
    <citation type="journal article" date="2021" name="PeerJ">
        <title>Extensive microbial diversity within the chicken gut microbiome revealed by metagenomics and culture.</title>
        <authorList>
            <person name="Gilroy R."/>
            <person name="Ravi A."/>
            <person name="Getino M."/>
            <person name="Pursley I."/>
            <person name="Horton D.L."/>
            <person name="Alikhan N.F."/>
            <person name="Baker D."/>
            <person name="Gharbi K."/>
            <person name="Hall N."/>
            <person name="Watson M."/>
            <person name="Adriaenssens E.M."/>
            <person name="Foster-Nyarko E."/>
            <person name="Jarju S."/>
            <person name="Secka A."/>
            <person name="Antonio M."/>
            <person name="Oren A."/>
            <person name="Chaudhuri R.R."/>
            <person name="La Ragione R."/>
            <person name="Hildebrand F."/>
            <person name="Pallen M.J."/>
        </authorList>
    </citation>
    <scope>NUCLEOTIDE SEQUENCE</scope>
    <source>
        <strain evidence="19">CHK178-757</strain>
    </source>
</reference>
<organism evidence="19 20">
    <name type="scientific">Candidatus Scybalocola faecigallinarum</name>
    <dbReference type="NCBI Taxonomy" id="2840941"/>
    <lineage>
        <taxon>Bacteria</taxon>
        <taxon>Bacillati</taxon>
        <taxon>Bacillota</taxon>
        <taxon>Clostridia</taxon>
        <taxon>Lachnospirales</taxon>
        <taxon>Lachnospiraceae</taxon>
        <taxon>Lachnospiraceae incertae sedis</taxon>
        <taxon>Candidatus Scybalocola (ex Gilroy et al. 2021)</taxon>
    </lineage>
</organism>
<sequence length="375" mass="41172">MPKSIQEIKAQFDQADPGQLSQLCALYGEDPRAGVQSLIKKVKKAQEKLEKEYARLEAMTEYEKKYPNASYICGIDEAGRGPLAGPVVAAAVILPKDCRILYLNDSKKLTPARREELYDIIMEQAVSVGVGIIDAGRIDEINILQATYEAMRQAVSKLSVKPDVLLNDAVRIPGLDILQVPIIKGDAKSLSIAAASVIAKVTRDRMMLAYDQVFPGYGFAQNKGYGTQEHMDKLKADGPSLIHRASFIGGILSGEKKKKSADYHARGSHYESAAAAVLEKNGYEILASNYRCVMGEVDLIGKDGDCLAFVEVKYRSSETMGSPQEAVDGKKQQRIIRCAQWYLMKNHLPEDTPVRFDVVSILGSHVTLDKNAFGA</sequence>
<feature type="coiled-coil region" evidence="17">
    <location>
        <begin position="32"/>
        <end position="62"/>
    </location>
</feature>
<comment type="cofactor">
    <cofactor evidence="14 15">
        <name>Mn(2+)</name>
        <dbReference type="ChEBI" id="CHEBI:29035"/>
    </cofactor>
    <cofactor evidence="14 15">
        <name>Mg(2+)</name>
        <dbReference type="ChEBI" id="CHEBI:18420"/>
    </cofactor>
    <text evidence="14 15">Manganese or magnesium. Binds 1 divalent metal ion per monomer in the absence of substrate. May bind a second metal ion after substrate binding.</text>
</comment>
<keyword evidence="7 14" id="KW-0963">Cytoplasm</keyword>
<evidence type="ECO:0000256" key="11">
    <source>
        <dbReference type="ARBA" id="ARBA00022801"/>
    </source>
</evidence>
<comment type="caution">
    <text evidence="19">The sequence shown here is derived from an EMBL/GenBank/DDBJ whole genome shotgun (WGS) entry which is preliminary data.</text>
</comment>
<dbReference type="EC" id="3.1.26.4" evidence="14"/>
<evidence type="ECO:0000256" key="5">
    <source>
        <dbReference type="ARBA" id="ARBA00006738"/>
    </source>
</evidence>
<dbReference type="InterPro" id="IPR036397">
    <property type="entry name" value="RNaseH_sf"/>
</dbReference>
<dbReference type="Gene3D" id="3.40.1350.10">
    <property type="match status" value="1"/>
</dbReference>
<comment type="similarity">
    <text evidence="5 13">Belongs to the UPF0102 family.</text>
</comment>
<evidence type="ECO:0000256" key="15">
    <source>
        <dbReference type="PROSITE-ProRule" id="PRU01319"/>
    </source>
</evidence>
<dbReference type="NCBIfam" id="NF000595">
    <property type="entry name" value="PRK00015.1-3"/>
    <property type="match status" value="1"/>
</dbReference>
<dbReference type="NCBIfam" id="TIGR00252">
    <property type="entry name" value="YraN family protein"/>
    <property type="match status" value="1"/>
</dbReference>
<dbReference type="SUPFAM" id="SSF52980">
    <property type="entry name" value="Restriction endonuclease-like"/>
    <property type="match status" value="1"/>
</dbReference>
<keyword evidence="11 14" id="KW-0378">Hydrolase</keyword>
<dbReference type="Proteomes" id="UP000823927">
    <property type="component" value="Unassembled WGS sequence"/>
</dbReference>
<dbReference type="GO" id="GO:0003723">
    <property type="term" value="F:RNA binding"/>
    <property type="evidence" value="ECO:0007669"/>
    <property type="project" value="UniProtKB-UniRule"/>
</dbReference>
<evidence type="ECO:0000256" key="8">
    <source>
        <dbReference type="ARBA" id="ARBA00022722"/>
    </source>
</evidence>
<dbReference type="HAMAP" id="MF_00048">
    <property type="entry name" value="UPF0102"/>
    <property type="match status" value="1"/>
</dbReference>
<dbReference type="EMBL" id="DVIT01000044">
    <property type="protein sequence ID" value="HIS48081.1"/>
    <property type="molecule type" value="Genomic_DNA"/>
</dbReference>
<dbReference type="GO" id="GO:0006298">
    <property type="term" value="P:mismatch repair"/>
    <property type="evidence" value="ECO:0007669"/>
    <property type="project" value="TreeGrafter"/>
</dbReference>
<dbReference type="Gene3D" id="3.30.420.10">
    <property type="entry name" value="Ribonuclease H-like superfamily/Ribonuclease H"/>
    <property type="match status" value="1"/>
</dbReference>
<comment type="catalytic activity">
    <reaction evidence="1 14 15 16">
        <text>Endonucleolytic cleavage to 5'-phosphomonoester.</text>
        <dbReference type="EC" id="3.1.26.4"/>
    </reaction>
</comment>
<evidence type="ECO:0000256" key="3">
    <source>
        <dbReference type="ARBA" id="ARBA00004065"/>
    </source>
</evidence>
<dbReference type="Pfam" id="PF02021">
    <property type="entry name" value="UPF0102"/>
    <property type="match status" value="1"/>
</dbReference>
<comment type="cofactor">
    <cofactor evidence="2">
        <name>Mg(2+)</name>
        <dbReference type="ChEBI" id="CHEBI:18420"/>
    </cofactor>
</comment>
<evidence type="ECO:0000256" key="14">
    <source>
        <dbReference type="HAMAP-Rule" id="MF_00052"/>
    </source>
</evidence>
<evidence type="ECO:0000256" key="10">
    <source>
        <dbReference type="ARBA" id="ARBA00022759"/>
    </source>
</evidence>
<dbReference type="AlphaFoldDB" id="A0A9D1F6C1"/>
<comment type="similarity">
    <text evidence="6 14 16">Belongs to the RNase HII family.</text>
</comment>
<dbReference type="InterPro" id="IPR001352">
    <property type="entry name" value="RNase_HII/HIII"/>
</dbReference>
<protein>
    <recommendedName>
        <fullName evidence="13 14">Multifunctional fusion protein</fullName>
    </recommendedName>
    <domain>
        <recommendedName>
            <fullName evidence="14">Ribonuclease HII</fullName>
            <shortName evidence="14">RNase HII</shortName>
            <ecNumber evidence="14">3.1.26.4</ecNumber>
        </recommendedName>
    </domain>
    <domain>
        <recommendedName>
            <fullName evidence="13">UPF0102 protein IAB46_11140</fullName>
        </recommendedName>
    </domain>
</protein>
<feature type="domain" description="RNase H type-2" evidence="18">
    <location>
        <begin position="70"/>
        <end position="259"/>
    </location>
</feature>
<dbReference type="HAMAP" id="MF_00052_B">
    <property type="entry name" value="RNase_HII_B"/>
    <property type="match status" value="1"/>
</dbReference>
<dbReference type="Pfam" id="PF01351">
    <property type="entry name" value="RNase_HII"/>
    <property type="match status" value="1"/>
</dbReference>
<proteinExistence type="inferred from homology"/>
<dbReference type="NCBIfam" id="NF009150">
    <property type="entry name" value="PRK12497.1-3"/>
    <property type="match status" value="1"/>
</dbReference>
<dbReference type="InterPro" id="IPR011335">
    <property type="entry name" value="Restrct_endonuc-II-like"/>
</dbReference>
<evidence type="ECO:0000256" key="9">
    <source>
        <dbReference type="ARBA" id="ARBA00022723"/>
    </source>
</evidence>
<keyword evidence="8 14" id="KW-0540">Nuclease</keyword>
<dbReference type="InterPro" id="IPR024567">
    <property type="entry name" value="RNase_HII/HIII_dom"/>
</dbReference>
<dbReference type="CDD" id="cd07182">
    <property type="entry name" value="RNase_HII_bacteria_HII_like"/>
    <property type="match status" value="1"/>
</dbReference>
<evidence type="ECO:0000256" key="6">
    <source>
        <dbReference type="ARBA" id="ARBA00007383"/>
    </source>
</evidence>
<dbReference type="InterPro" id="IPR022898">
    <property type="entry name" value="RNase_HII"/>
</dbReference>
<dbReference type="PANTHER" id="PTHR10954">
    <property type="entry name" value="RIBONUCLEASE H2 SUBUNIT A"/>
    <property type="match status" value="1"/>
</dbReference>
<reference evidence="19" key="1">
    <citation type="submission" date="2020-10" db="EMBL/GenBank/DDBJ databases">
        <authorList>
            <person name="Gilroy R."/>
        </authorList>
    </citation>
    <scope>NUCLEOTIDE SEQUENCE</scope>
    <source>
        <strain evidence="19">CHK178-757</strain>
    </source>
</reference>
<comment type="function">
    <text evidence="3 14 16">Endonuclease that specifically degrades the RNA of RNA-DNA hybrids.</text>
</comment>
<evidence type="ECO:0000256" key="2">
    <source>
        <dbReference type="ARBA" id="ARBA00001946"/>
    </source>
</evidence>
<dbReference type="GO" id="GO:0043137">
    <property type="term" value="P:DNA replication, removal of RNA primer"/>
    <property type="evidence" value="ECO:0007669"/>
    <property type="project" value="TreeGrafter"/>
</dbReference>
<dbReference type="NCBIfam" id="NF000594">
    <property type="entry name" value="PRK00015.1-1"/>
    <property type="match status" value="1"/>
</dbReference>
<dbReference type="PROSITE" id="PS51975">
    <property type="entry name" value="RNASE_H_2"/>
    <property type="match status" value="1"/>
</dbReference>
<evidence type="ECO:0000256" key="16">
    <source>
        <dbReference type="RuleBase" id="RU003515"/>
    </source>
</evidence>
<evidence type="ECO:0000256" key="4">
    <source>
        <dbReference type="ARBA" id="ARBA00004496"/>
    </source>
</evidence>
<comment type="subcellular location">
    <subcellularLocation>
        <location evidence="4 14">Cytoplasm</location>
    </subcellularLocation>
</comment>
<gene>
    <name evidence="14" type="primary">rnhB</name>
    <name evidence="19" type="ORF">IAB46_11140</name>
</gene>
<evidence type="ECO:0000256" key="12">
    <source>
        <dbReference type="ARBA" id="ARBA00023211"/>
    </source>
</evidence>
<dbReference type="CDD" id="cd20736">
    <property type="entry name" value="PoNe_Nuclease"/>
    <property type="match status" value="1"/>
</dbReference>
<keyword evidence="12 14" id="KW-0464">Manganese</keyword>
<name>A0A9D1F6C1_9FIRM</name>
<dbReference type="FunFam" id="3.30.420.10:FF:000006">
    <property type="entry name" value="Ribonuclease HII"/>
    <property type="match status" value="1"/>
</dbReference>
<dbReference type="GO" id="GO:0030145">
    <property type="term" value="F:manganese ion binding"/>
    <property type="evidence" value="ECO:0007669"/>
    <property type="project" value="UniProtKB-UniRule"/>
</dbReference>
<evidence type="ECO:0000256" key="7">
    <source>
        <dbReference type="ARBA" id="ARBA00022490"/>
    </source>
</evidence>
<evidence type="ECO:0000259" key="18">
    <source>
        <dbReference type="PROSITE" id="PS51975"/>
    </source>
</evidence>